<name>A0AAW8UW76_ENTCA</name>
<dbReference type="AlphaFoldDB" id="A0AAW8UW76"/>
<dbReference type="RefSeq" id="WP_311904637.1">
    <property type="nucleotide sequence ID" value="NZ_JARQDV010000022.1"/>
</dbReference>
<comment type="caution">
    <text evidence="1">The sequence shown here is derived from an EMBL/GenBank/DDBJ whole genome shotgun (WGS) entry which is preliminary data.</text>
</comment>
<evidence type="ECO:0008006" key="3">
    <source>
        <dbReference type="Google" id="ProtNLM"/>
    </source>
</evidence>
<dbReference type="EMBL" id="JARQDV010000022">
    <property type="protein sequence ID" value="MDT2966196.1"/>
    <property type="molecule type" value="Genomic_DNA"/>
</dbReference>
<gene>
    <name evidence="1" type="ORF">P7I32_16595</name>
</gene>
<organism evidence="1 2">
    <name type="scientific">Enterococcus casseliflavus</name>
    <name type="common">Enterococcus flavescens</name>
    <dbReference type="NCBI Taxonomy" id="37734"/>
    <lineage>
        <taxon>Bacteria</taxon>
        <taxon>Bacillati</taxon>
        <taxon>Bacillota</taxon>
        <taxon>Bacilli</taxon>
        <taxon>Lactobacillales</taxon>
        <taxon>Enterococcaceae</taxon>
        <taxon>Enterococcus</taxon>
    </lineage>
</organism>
<dbReference type="Proteomes" id="UP001268896">
    <property type="component" value="Unassembled WGS sequence"/>
</dbReference>
<accession>A0AAW8UW76</accession>
<protein>
    <recommendedName>
        <fullName evidence="3">Phage protein</fullName>
    </recommendedName>
</protein>
<proteinExistence type="predicted"/>
<evidence type="ECO:0000313" key="2">
    <source>
        <dbReference type="Proteomes" id="UP001268896"/>
    </source>
</evidence>
<reference evidence="1" key="1">
    <citation type="submission" date="2023-03" db="EMBL/GenBank/DDBJ databases">
        <authorList>
            <person name="Shen W."/>
            <person name="Cai J."/>
        </authorList>
    </citation>
    <scope>NUCLEOTIDE SEQUENCE</scope>
    <source>
        <strain evidence="1">K72-2</strain>
    </source>
</reference>
<sequence length="61" mass="7203">MRIKAKDFEKKMAMTQYLDYFYALCSNTAPSEAVKDHVVQLAYLVENQIAQKLRRKAKYSR</sequence>
<evidence type="ECO:0000313" key="1">
    <source>
        <dbReference type="EMBL" id="MDT2966196.1"/>
    </source>
</evidence>